<reference evidence="2" key="2">
    <citation type="submission" date="2023-04" db="EMBL/GenBank/DDBJ databases">
        <authorList>
            <person name="Bruccoleri R.E."/>
            <person name="Oakeley E.J."/>
            <person name="Faust A.-M."/>
            <person name="Dessus-Babus S."/>
            <person name="Altorfer M."/>
            <person name="Burckhardt D."/>
            <person name="Oertli M."/>
            <person name="Naumann U."/>
            <person name="Petersen F."/>
            <person name="Wong J."/>
        </authorList>
    </citation>
    <scope>NUCLEOTIDE SEQUENCE</scope>
    <source>
        <strain evidence="2">GSM-AAB239-AS_SAM_17_03QT</strain>
        <tissue evidence="2">Leaf</tissue>
    </source>
</reference>
<keyword evidence="3" id="KW-1185">Reference proteome</keyword>
<sequence>MLDAKLRRGSSGSHSTLSFLRRELHDGNLQSLLGGSSYMVAPSSAAPDPLLSSFITNLPVPDMLKDVQPEILDEGDAVNGASHEKEIECSIKPALSEKDQEERARRSEFAQELMLSTIFEDIL</sequence>
<evidence type="ECO:0000313" key="3">
    <source>
        <dbReference type="Proteomes" id="UP001140949"/>
    </source>
</evidence>
<dbReference type="PANTHER" id="PTHR31875">
    <property type="entry name" value="PROTEIN DEHYDRATION-INDUCED 19"/>
    <property type="match status" value="1"/>
</dbReference>
<dbReference type="Pfam" id="PF14571">
    <property type="entry name" value="Di19_C"/>
    <property type="match status" value="1"/>
</dbReference>
<dbReference type="EMBL" id="JANAVB010004599">
    <property type="protein sequence ID" value="KAJ6848561.1"/>
    <property type="molecule type" value="Genomic_DNA"/>
</dbReference>
<protein>
    <submittedName>
        <fullName evidence="2">Protein DEHYDRATION-INDUCED 19-like protein 2-like</fullName>
    </submittedName>
</protein>
<feature type="domain" description="Di19 C-terminal" evidence="1">
    <location>
        <begin position="17"/>
        <end position="118"/>
    </location>
</feature>
<dbReference type="InterPro" id="IPR027935">
    <property type="entry name" value="Di19_C"/>
</dbReference>
<name>A0AAX6I6E8_IRIPA</name>
<comment type="caution">
    <text evidence="2">The sequence shown here is derived from an EMBL/GenBank/DDBJ whole genome shotgun (WGS) entry which is preliminary data.</text>
</comment>
<reference evidence="2" key="1">
    <citation type="journal article" date="2023" name="GigaByte">
        <title>Genome assembly of the bearded iris, Iris pallida Lam.</title>
        <authorList>
            <person name="Bruccoleri R.E."/>
            <person name="Oakeley E.J."/>
            <person name="Faust A.M.E."/>
            <person name="Altorfer M."/>
            <person name="Dessus-Babus S."/>
            <person name="Burckhardt D."/>
            <person name="Oertli M."/>
            <person name="Naumann U."/>
            <person name="Petersen F."/>
            <person name="Wong J."/>
        </authorList>
    </citation>
    <scope>NUCLEOTIDE SEQUENCE</scope>
    <source>
        <strain evidence="2">GSM-AAB239-AS_SAM_17_03QT</strain>
    </source>
</reference>
<dbReference type="Proteomes" id="UP001140949">
    <property type="component" value="Unassembled WGS sequence"/>
</dbReference>
<organism evidence="2 3">
    <name type="scientific">Iris pallida</name>
    <name type="common">Sweet iris</name>
    <dbReference type="NCBI Taxonomy" id="29817"/>
    <lineage>
        <taxon>Eukaryota</taxon>
        <taxon>Viridiplantae</taxon>
        <taxon>Streptophyta</taxon>
        <taxon>Embryophyta</taxon>
        <taxon>Tracheophyta</taxon>
        <taxon>Spermatophyta</taxon>
        <taxon>Magnoliopsida</taxon>
        <taxon>Liliopsida</taxon>
        <taxon>Asparagales</taxon>
        <taxon>Iridaceae</taxon>
        <taxon>Iridoideae</taxon>
        <taxon>Irideae</taxon>
        <taxon>Iris</taxon>
    </lineage>
</organism>
<gene>
    <name evidence="2" type="ORF">M6B38_275090</name>
</gene>
<evidence type="ECO:0000313" key="2">
    <source>
        <dbReference type="EMBL" id="KAJ6848561.1"/>
    </source>
</evidence>
<dbReference type="AlphaFoldDB" id="A0AAX6I6E8"/>
<accession>A0AAX6I6E8</accession>
<evidence type="ECO:0000259" key="1">
    <source>
        <dbReference type="Pfam" id="PF14571"/>
    </source>
</evidence>
<dbReference type="InterPro" id="IPR033347">
    <property type="entry name" value="Di19"/>
</dbReference>
<proteinExistence type="predicted"/>
<dbReference type="PANTHER" id="PTHR31875:SF6">
    <property type="entry name" value="PROTEIN DEHYDRATION-INDUCED 19"/>
    <property type="match status" value="1"/>
</dbReference>